<comment type="subcellular location">
    <subcellularLocation>
        <location evidence="1">Cell inner membrane</location>
        <topology evidence="1">Single-pass membrane protein</topology>
    </subcellularLocation>
</comment>
<keyword evidence="3" id="KW-0488">Methylation</keyword>
<evidence type="ECO:0000256" key="2">
    <source>
        <dbReference type="ARBA" id="ARBA00022475"/>
    </source>
</evidence>
<dbReference type="Proteomes" id="UP001166291">
    <property type="component" value="Unassembled WGS sequence"/>
</dbReference>
<reference evidence="10" key="1">
    <citation type="submission" date="2021-07" db="EMBL/GenBank/DDBJ databases">
        <title>Zhongshania sp. CAU 1632 isolated from seawater.</title>
        <authorList>
            <person name="Kim W."/>
        </authorList>
    </citation>
    <scope>NUCLEOTIDE SEQUENCE</scope>
    <source>
        <strain evidence="10">CAU 1632</strain>
    </source>
</reference>
<protein>
    <submittedName>
        <fullName evidence="10">GspH/FimT family pseudopilin</fullName>
    </submittedName>
</protein>
<evidence type="ECO:0000256" key="7">
    <source>
        <dbReference type="ARBA" id="ARBA00023136"/>
    </source>
</evidence>
<evidence type="ECO:0000259" key="9">
    <source>
        <dbReference type="Pfam" id="PF12019"/>
    </source>
</evidence>
<organism evidence="10 11">
    <name type="scientific">Zhongshania aquimaris</name>
    <dbReference type="NCBI Taxonomy" id="2857107"/>
    <lineage>
        <taxon>Bacteria</taxon>
        <taxon>Pseudomonadati</taxon>
        <taxon>Pseudomonadota</taxon>
        <taxon>Gammaproteobacteria</taxon>
        <taxon>Cellvibrionales</taxon>
        <taxon>Spongiibacteraceae</taxon>
        <taxon>Zhongshania</taxon>
    </lineage>
</organism>
<keyword evidence="11" id="KW-1185">Reference proteome</keyword>
<evidence type="ECO:0000313" key="11">
    <source>
        <dbReference type="Proteomes" id="UP001166291"/>
    </source>
</evidence>
<evidence type="ECO:0000256" key="5">
    <source>
        <dbReference type="ARBA" id="ARBA00022692"/>
    </source>
</evidence>
<keyword evidence="7 8" id="KW-0472">Membrane</keyword>
<comment type="caution">
    <text evidence="10">The sequence shown here is derived from an EMBL/GenBank/DDBJ whole genome shotgun (WGS) entry which is preliminary data.</text>
</comment>
<gene>
    <name evidence="10" type="ORF">KXJ70_14690</name>
</gene>
<dbReference type="NCBIfam" id="TIGR02532">
    <property type="entry name" value="IV_pilin_GFxxxE"/>
    <property type="match status" value="1"/>
</dbReference>
<name>A0ABS6VWH7_9GAMM</name>
<dbReference type="PROSITE" id="PS00409">
    <property type="entry name" value="PROKAR_NTER_METHYL"/>
    <property type="match status" value="1"/>
</dbReference>
<keyword evidence="5 8" id="KW-0812">Transmembrane</keyword>
<dbReference type="InterPro" id="IPR022346">
    <property type="entry name" value="T2SS_GspH"/>
</dbReference>
<keyword evidence="2" id="KW-1003">Cell membrane</keyword>
<sequence length="150" mass="15696">MLGLGRQRGYTLLELMVTLGIVAILAGVAVPSFNDFIRTQRLRSVASDLNATFQLARSEAVKRNADVTISRVGSGWVEGWTVISAGNTLRSQDAVSGVNITGSADSFAFRSNGRIDSSVTFSLVSSASSSVAKCVRVSLSGSTITDDGSC</sequence>
<evidence type="ECO:0000313" key="10">
    <source>
        <dbReference type="EMBL" id="MBW2942040.1"/>
    </source>
</evidence>
<keyword evidence="6 8" id="KW-1133">Transmembrane helix</keyword>
<feature type="domain" description="General secretion pathway GspH" evidence="9">
    <location>
        <begin position="46"/>
        <end position="141"/>
    </location>
</feature>
<keyword evidence="4" id="KW-0997">Cell inner membrane</keyword>
<evidence type="ECO:0000256" key="4">
    <source>
        <dbReference type="ARBA" id="ARBA00022519"/>
    </source>
</evidence>
<evidence type="ECO:0000256" key="6">
    <source>
        <dbReference type="ARBA" id="ARBA00022989"/>
    </source>
</evidence>
<dbReference type="InterPro" id="IPR012902">
    <property type="entry name" value="N_methyl_site"/>
</dbReference>
<proteinExistence type="predicted"/>
<evidence type="ECO:0000256" key="3">
    <source>
        <dbReference type="ARBA" id="ARBA00022481"/>
    </source>
</evidence>
<feature type="transmembrane region" description="Helical" evidence="8">
    <location>
        <begin position="12"/>
        <end position="33"/>
    </location>
</feature>
<dbReference type="RefSeq" id="WP_219044285.1">
    <property type="nucleotide sequence ID" value="NZ_JAHWDQ010000004.1"/>
</dbReference>
<evidence type="ECO:0000256" key="1">
    <source>
        <dbReference type="ARBA" id="ARBA00004377"/>
    </source>
</evidence>
<accession>A0ABS6VWH7</accession>
<evidence type="ECO:0000256" key="8">
    <source>
        <dbReference type="SAM" id="Phobius"/>
    </source>
</evidence>
<dbReference type="Pfam" id="PF07963">
    <property type="entry name" value="N_methyl"/>
    <property type="match status" value="1"/>
</dbReference>
<dbReference type="EMBL" id="JAHWDQ010000004">
    <property type="protein sequence ID" value="MBW2942040.1"/>
    <property type="molecule type" value="Genomic_DNA"/>
</dbReference>
<dbReference type="Pfam" id="PF12019">
    <property type="entry name" value="GspH"/>
    <property type="match status" value="1"/>
</dbReference>